<dbReference type="Proteomes" id="UP001431209">
    <property type="component" value="Unassembled WGS sequence"/>
</dbReference>
<evidence type="ECO:0000313" key="2">
    <source>
        <dbReference type="EMBL" id="KAL0487061.1"/>
    </source>
</evidence>
<dbReference type="AlphaFoldDB" id="A0AAW2ZB54"/>
<feature type="compositionally biased region" description="Polar residues" evidence="1">
    <location>
        <begin position="1"/>
        <end position="14"/>
    </location>
</feature>
<name>A0AAW2ZB54_9EUKA</name>
<organism evidence="2 3">
    <name type="scientific">Acrasis kona</name>
    <dbReference type="NCBI Taxonomy" id="1008807"/>
    <lineage>
        <taxon>Eukaryota</taxon>
        <taxon>Discoba</taxon>
        <taxon>Heterolobosea</taxon>
        <taxon>Tetramitia</taxon>
        <taxon>Eutetramitia</taxon>
        <taxon>Acrasidae</taxon>
        <taxon>Acrasis</taxon>
    </lineage>
</organism>
<sequence>MSSVTNNTMNNVEATRQKEAERYEQTSLPRSQQNFTTAYKPLIFGGILGGIGHIIELYANKKKPRPAEFLLSVFGVGCMLQIGSNIGEVAKNAVAMSRVKFITERRKRYVEDPLSENVVENRKYENLIDSYEDQARNKNIQ</sequence>
<feature type="region of interest" description="Disordered" evidence="1">
    <location>
        <begin position="1"/>
        <end position="29"/>
    </location>
</feature>
<feature type="compositionally biased region" description="Basic and acidic residues" evidence="1">
    <location>
        <begin position="15"/>
        <end position="24"/>
    </location>
</feature>
<protein>
    <submittedName>
        <fullName evidence="2">Uncharacterized protein</fullName>
    </submittedName>
</protein>
<accession>A0AAW2ZB54</accession>
<comment type="caution">
    <text evidence="2">The sequence shown here is derived from an EMBL/GenBank/DDBJ whole genome shotgun (WGS) entry which is preliminary data.</text>
</comment>
<proteinExistence type="predicted"/>
<evidence type="ECO:0000256" key="1">
    <source>
        <dbReference type="SAM" id="MobiDB-lite"/>
    </source>
</evidence>
<evidence type="ECO:0000313" key="3">
    <source>
        <dbReference type="Proteomes" id="UP001431209"/>
    </source>
</evidence>
<gene>
    <name evidence="2" type="ORF">AKO1_012143</name>
</gene>
<keyword evidence="3" id="KW-1185">Reference proteome</keyword>
<reference evidence="2 3" key="1">
    <citation type="submission" date="2024-03" db="EMBL/GenBank/DDBJ databases">
        <title>The Acrasis kona genome and developmental transcriptomes reveal deep origins of eukaryotic multicellular pathways.</title>
        <authorList>
            <person name="Sheikh S."/>
            <person name="Fu C.-J."/>
            <person name="Brown M.W."/>
            <person name="Baldauf S.L."/>
        </authorList>
    </citation>
    <scope>NUCLEOTIDE SEQUENCE [LARGE SCALE GENOMIC DNA]</scope>
    <source>
        <strain evidence="2 3">ATCC MYA-3509</strain>
    </source>
</reference>
<dbReference type="EMBL" id="JAOPGA020001300">
    <property type="protein sequence ID" value="KAL0487061.1"/>
    <property type="molecule type" value="Genomic_DNA"/>
</dbReference>